<evidence type="ECO:0008006" key="4">
    <source>
        <dbReference type="Google" id="ProtNLM"/>
    </source>
</evidence>
<dbReference type="EMBL" id="MEXB01000012">
    <property type="protein sequence ID" value="OGC88108.1"/>
    <property type="molecule type" value="Genomic_DNA"/>
</dbReference>
<gene>
    <name evidence="2" type="ORF">A2419_01400</name>
</gene>
<dbReference type="SUPFAM" id="SSF54523">
    <property type="entry name" value="Pili subunits"/>
    <property type="match status" value="1"/>
</dbReference>
<dbReference type="Proteomes" id="UP000176568">
    <property type="component" value="Unassembled WGS sequence"/>
</dbReference>
<organism evidence="2 3">
    <name type="scientific">Candidatus Adlerbacteria bacterium RIFOXYC1_FULL_48_26</name>
    <dbReference type="NCBI Taxonomy" id="1797247"/>
    <lineage>
        <taxon>Bacteria</taxon>
        <taxon>Candidatus Adleribacteriota</taxon>
    </lineage>
</organism>
<keyword evidence="1" id="KW-1133">Transmembrane helix</keyword>
<reference evidence="2 3" key="1">
    <citation type="journal article" date="2016" name="Nat. Commun.">
        <title>Thousands of microbial genomes shed light on interconnected biogeochemical processes in an aquifer system.</title>
        <authorList>
            <person name="Anantharaman K."/>
            <person name="Brown C.T."/>
            <person name="Hug L.A."/>
            <person name="Sharon I."/>
            <person name="Castelle C.J."/>
            <person name="Probst A.J."/>
            <person name="Thomas B.C."/>
            <person name="Singh A."/>
            <person name="Wilkins M.J."/>
            <person name="Karaoz U."/>
            <person name="Brodie E.L."/>
            <person name="Williams K.H."/>
            <person name="Hubbard S.S."/>
            <person name="Banfield J.F."/>
        </authorList>
    </citation>
    <scope>NUCLEOTIDE SEQUENCE [LARGE SCALE GENOMIC DNA]</scope>
</reference>
<dbReference type="STRING" id="1797247.A2419_01400"/>
<evidence type="ECO:0000256" key="1">
    <source>
        <dbReference type="SAM" id="Phobius"/>
    </source>
</evidence>
<proteinExistence type="predicted"/>
<dbReference type="PROSITE" id="PS00409">
    <property type="entry name" value="PROKAR_NTER_METHYL"/>
    <property type="match status" value="1"/>
</dbReference>
<dbReference type="Pfam" id="PF07963">
    <property type="entry name" value="N_methyl"/>
    <property type="match status" value="1"/>
</dbReference>
<dbReference type="NCBIfam" id="TIGR02532">
    <property type="entry name" value="IV_pilin_GFxxxE"/>
    <property type="match status" value="1"/>
</dbReference>
<dbReference type="Gene3D" id="3.30.700.10">
    <property type="entry name" value="Glycoprotein, Type 4 Pilin"/>
    <property type="match status" value="1"/>
</dbReference>
<comment type="caution">
    <text evidence="2">The sequence shown here is derived from an EMBL/GenBank/DDBJ whole genome shotgun (WGS) entry which is preliminary data.</text>
</comment>
<feature type="transmembrane region" description="Helical" evidence="1">
    <location>
        <begin position="12"/>
        <end position="32"/>
    </location>
</feature>
<keyword evidence="1" id="KW-0812">Transmembrane</keyword>
<accession>A0A1F4Y2N0</accession>
<sequence length="198" mass="20688">MSNRGFTLIEMLVSVAIFSVVMVVALGALLSLSEANRRAELLSQATNNFNSSIDSMARAIRTGSQYHCGTGTLTAVQDCASTHGTQFAFLPSGATLSSQVVVYKYNSGAGCPNSVAGCILRSQNGGSTFSAITSPDIIITSLKFYVIGAPQGVQTIGSQSLSVQPKVEILIGGYVTVKGGVTSSFNVQTSVTQRLYDL</sequence>
<keyword evidence="1" id="KW-0472">Membrane</keyword>
<dbReference type="InterPro" id="IPR045584">
    <property type="entry name" value="Pilin-like"/>
</dbReference>
<name>A0A1F4Y2N0_9BACT</name>
<protein>
    <recommendedName>
        <fullName evidence="4">Prepilin-type N-terminal cleavage/methylation domain-containing protein</fullName>
    </recommendedName>
</protein>
<dbReference type="AlphaFoldDB" id="A0A1F4Y2N0"/>
<evidence type="ECO:0000313" key="3">
    <source>
        <dbReference type="Proteomes" id="UP000176568"/>
    </source>
</evidence>
<dbReference type="InterPro" id="IPR012902">
    <property type="entry name" value="N_methyl_site"/>
</dbReference>
<evidence type="ECO:0000313" key="2">
    <source>
        <dbReference type="EMBL" id="OGC88108.1"/>
    </source>
</evidence>